<dbReference type="HOGENOM" id="CLU_3187084_0_0_6"/>
<proteinExistence type="predicted"/>
<accession>V5H4E5</accession>
<organism evidence="1 2">
    <name type="scientific">Photobacterium leiognathi lrivu.4.1</name>
    <dbReference type="NCBI Taxonomy" id="1248232"/>
    <lineage>
        <taxon>Bacteria</taxon>
        <taxon>Pseudomonadati</taxon>
        <taxon>Pseudomonadota</taxon>
        <taxon>Gammaproteobacteria</taxon>
        <taxon>Vibrionales</taxon>
        <taxon>Vibrionaceae</taxon>
        <taxon>Photobacterium</taxon>
    </lineage>
</organism>
<name>V5H4E5_PHOLE</name>
<dbReference type="Proteomes" id="UP000030675">
    <property type="component" value="Unassembled WGS sequence"/>
</dbReference>
<dbReference type="AlphaFoldDB" id="V5H4E5"/>
<evidence type="ECO:0000313" key="1">
    <source>
        <dbReference type="EMBL" id="GAD31912.1"/>
    </source>
</evidence>
<evidence type="ECO:0000313" key="2">
    <source>
        <dbReference type="Proteomes" id="UP000030675"/>
    </source>
</evidence>
<sequence>MIFNPIKCILFNNRKLAKHISTKSNNLLIFKLFNQHKHHNKAENHP</sequence>
<dbReference type="EMBL" id="DF196821">
    <property type="protein sequence ID" value="GAD31912.1"/>
    <property type="molecule type" value="Genomic_DNA"/>
</dbReference>
<reference evidence="2" key="1">
    <citation type="submission" date="2012-12" db="EMBL/GenBank/DDBJ databases">
        <title>Genome Sequence of Photobacterium leiognathi lrivu.4.1.</title>
        <authorList>
            <person name="Urbanczyk H."/>
            <person name="Ogura Y."/>
            <person name="Hayashi T."/>
            <person name="Dunlap P.V."/>
        </authorList>
    </citation>
    <scope>NUCLEOTIDE SEQUENCE [LARGE SCALE GENOMIC DNA]</scope>
    <source>
        <strain evidence="2">lrivu.4.1</strain>
    </source>
</reference>
<protein>
    <submittedName>
        <fullName evidence="1">Uncharacterized protein</fullName>
    </submittedName>
</protein>
<gene>
    <name evidence="1" type="ORF">PLEI_3577</name>
</gene>